<keyword evidence="7 8" id="KW-0472">Membrane</keyword>
<dbReference type="PRINTS" id="PR00812">
    <property type="entry name" value="BCTERIALGSPF"/>
</dbReference>
<evidence type="ECO:0000256" key="2">
    <source>
        <dbReference type="ARBA" id="ARBA00005745"/>
    </source>
</evidence>
<dbReference type="PANTHER" id="PTHR30012">
    <property type="entry name" value="GENERAL SECRETION PATHWAY PROTEIN"/>
    <property type="match status" value="1"/>
</dbReference>
<dbReference type="FunFam" id="1.20.81.30:FF:000001">
    <property type="entry name" value="Type II secretion system protein F"/>
    <property type="match status" value="2"/>
</dbReference>
<comment type="subcellular location">
    <subcellularLocation>
        <location evidence="1">Cell inner membrane</location>
        <topology evidence="1">Multi-pass membrane protein</topology>
    </subcellularLocation>
</comment>
<dbReference type="Gene3D" id="1.20.81.30">
    <property type="entry name" value="Type II secretion system (T2SS), domain F"/>
    <property type="match status" value="2"/>
</dbReference>
<dbReference type="GO" id="GO:0015628">
    <property type="term" value="P:protein secretion by the type II secretion system"/>
    <property type="evidence" value="ECO:0007669"/>
    <property type="project" value="TreeGrafter"/>
</dbReference>
<feature type="transmembrane region" description="Helical" evidence="8">
    <location>
        <begin position="373"/>
        <end position="395"/>
    </location>
</feature>
<keyword evidence="5 8" id="KW-0812">Transmembrane</keyword>
<dbReference type="InterPro" id="IPR018076">
    <property type="entry name" value="T2SS_GspF_dom"/>
</dbReference>
<dbReference type="InterPro" id="IPR003004">
    <property type="entry name" value="GspF/PilC"/>
</dbReference>
<dbReference type="InterPro" id="IPR042094">
    <property type="entry name" value="T2SS_GspF_sf"/>
</dbReference>
<evidence type="ECO:0000313" key="11">
    <source>
        <dbReference type="Proteomes" id="UP000034687"/>
    </source>
</evidence>
<keyword evidence="3" id="KW-1003">Cell membrane</keyword>
<proteinExistence type="inferred from homology"/>
<dbReference type="Pfam" id="PF00482">
    <property type="entry name" value="T2SSF"/>
    <property type="match status" value="2"/>
</dbReference>
<gene>
    <name evidence="10" type="ORF">UT72_C0001G0011</name>
</gene>
<reference evidence="10 11" key="1">
    <citation type="journal article" date="2015" name="Nature">
        <title>rRNA introns, odd ribosomes, and small enigmatic genomes across a large radiation of phyla.</title>
        <authorList>
            <person name="Brown C.T."/>
            <person name="Hug L.A."/>
            <person name="Thomas B.C."/>
            <person name="Sharon I."/>
            <person name="Castelle C.J."/>
            <person name="Singh A."/>
            <person name="Wilkins M.J."/>
            <person name="Williams K.H."/>
            <person name="Banfield J.F."/>
        </authorList>
    </citation>
    <scope>NUCLEOTIDE SEQUENCE [LARGE SCALE GENOMIC DNA]</scope>
</reference>
<accession>A0A0G0QHQ7</accession>
<organism evidence="10 11">
    <name type="scientific">Candidatus Woesebacteria bacterium GW2011_GWB1_40_101</name>
    <dbReference type="NCBI Taxonomy" id="1618575"/>
    <lineage>
        <taxon>Bacteria</taxon>
        <taxon>Candidatus Woeseibacteriota</taxon>
    </lineage>
</organism>
<keyword evidence="4" id="KW-0997">Cell inner membrane</keyword>
<dbReference type="PANTHER" id="PTHR30012:SF0">
    <property type="entry name" value="TYPE II SECRETION SYSTEM PROTEIN F-RELATED"/>
    <property type="match status" value="1"/>
</dbReference>
<evidence type="ECO:0000259" key="9">
    <source>
        <dbReference type="Pfam" id="PF00482"/>
    </source>
</evidence>
<evidence type="ECO:0000256" key="6">
    <source>
        <dbReference type="ARBA" id="ARBA00022989"/>
    </source>
</evidence>
<comment type="similarity">
    <text evidence="2">Belongs to the GSP F family.</text>
</comment>
<feature type="domain" description="Type II secretion system protein GspF" evidence="9">
    <location>
        <begin position="68"/>
        <end position="190"/>
    </location>
</feature>
<feature type="transmembrane region" description="Helical" evidence="8">
    <location>
        <begin position="166"/>
        <end position="189"/>
    </location>
</feature>
<evidence type="ECO:0000256" key="4">
    <source>
        <dbReference type="ARBA" id="ARBA00022519"/>
    </source>
</evidence>
<dbReference type="GO" id="GO:0005886">
    <property type="term" value="C:plasma membrane"/>
    <property type="evidence" value="ECO:0007669"/>
    <property type="project" value="UniProtKB-SubCell"/>
</dbReference>
<evidence type="ECO:0000256" key="3">
    <source>
        <dbReference type="ARBA" id="ARBA00022475"/>
    </source>
</evidence>
<evidence type="ECO:0000256" key="7">
    <source>
        <dbReference type="ARBA" id="ARBA00023136"/>
    </source>
</evidence>
<dbReference type="Proteomes" id="UP000034687">
    <property type="component" value="Unassembled WGS sequence"/>
</dbReference>
<evidence type="ECO:0000313" key="10">
    <source>
        <dbReference type="EMBL" id="KKR39909.1"/>
    </source>
</evidence>
<protein>
    <recommendedName>
        <fullName evidence="9">Type II secretion system protein GspF domain-containing protein</fullName>
    </recommendedName>
</protein>
<evidence type="ECO:0000256" key="1">
    <source>
        <dbReference type="ARBA" id="ARBA00004429"/>
    </source>
</evidence>
<keyword evidence="6 8" id="KW-1133">Transmembrane helix</keyword>
<feature type="domain" description="Type II secretion system protein GspF" evidence="9">
    <location>
        <begin position="271"/>
        <end position="393"/>
    </location>
</feature>
<feature type="transmembrane region" description="Helical" evidence="8">
    <location>
        <begin position="209"/>
        <end position="235"/>
    </location>
</feature>
<comment type="caution">
    <text evidence="10">The sequence shown here is derived from an EMBL/GenBank/DDBJ whole genome shotgun (WGS) entry which is preliminary data.</text>
</comment>
<dbReference type="EMBL" id="LBXW01000001">
    <property type="protein sequence ID" value="KKR39909.1"/>
    <property type="molecule type" value="Genomic_DNA"/>
</dbReference>
<name>A0A0G0QHQ7_9BACT</name>
<sequence length="401" mass="43484">MKKFNFKAKDKNGVGVTGEVEAMTATAAAKLVRQKGLVVISINQAREGLFSLIKKIRYRVTAGDVTTFTRQLSTMITAGLPITEALSILRMQSKASFQPIVTQILADVEGGGSLSSALSRHPKIFSTTYIALIKAGEAGGVLDSVLARLADNLEKQQEFSGKVTGALIYPAIIVAGMFLVGLIMMIFVIPRLTSLYSEFQAELPLPTRILIGISTVIGTTWPILIILIVFGLWGLSAYRQTKVGKRQIDELIFKIPVFGDLSRQILLTEMTRTLSLMVGAGVSILETLNITAEVMSNAVLSDALRDASKQVEKGFPIAYSFAKHPEAFPYLLSQMVAVGEETGKMEDVLGKVSHIFEVESDQRVKTLTSAVEPLVMIVLGLGVGFLVIAIILPIYNLTSKF</sequence>
<evidence type="ECO:0000256" key="5">
    <source>
        <dbReference type="ARBA" id="ARBA00022692"/>
    </source>
</evidence>
<dbReference type="AlphaFoldDB" id="A0A0G0QHQ7"/>
<evidence type="ECO:0000256" key="8">
    <source>
        <dbReference type="SAM" id="Phobius"/>
    </source>
</evidence>